<reference evidence="10 11" key="1">
    <citation type="submission" date="2021-08" db="EMBL/GenBank/DDBJ databases">
        <title>Draft Genome Sequence of Phanerochaete sordida strain YK-624.</title>
        <authorList>
            <person name="Mori T."/>
            <person name="Dohra H."/>
            <person name="Suzuki T."/>
            <person name="Kawagishi H."/>
            <person name="Hirai H."/>
        </authorList>
    </citation>
    <scope>NUCLEOTIDE SEQUENCE [LARGE SCALE GENOMIC DNA]</scope>
    <source>
        <strain evidence="10 11">YK-624</strain>
    </source>
</reference>
<dbReference type="GO" id="GO:0004222">
    <property type="term" value="F:metalloendopeptidase activity"/>
    <property type="evidence" value="ECO:0007669"/>
    <property type="project" value="InterPro"/>
</dbReference>
<feature type="domain" description="Peptidase M48" evidence="9">
    <location>
        <begin position="317"/>
        <end position="561"/>
    </location>
</feature>
<evidence type="ECO:0000256" key="5">
    <source>
        <dbReference type="ARBA" id="ARBA00022833"/>
    </source>
</evidence>
<keyword evidence="7" id="KW-0175">Coiled coil</keyword>
<dbReference type="GO" id="GO:0046872">
    <property type="term" value="F:metal ion binding"/>
    <property type="evidence" value="ECO:0007669"/>
    <property type="project" value="UniProtKB-KW"/>
</dbReference>
<gene>
    <name evidence="10" type="ORF">PsYK624_047220</name>
</gene>
<name>A0A9P3G716_9APHY</name>
<accession>A0A9P3G716</accession>
<keyword evidence="8" id="KW-1133">Transmembrane helix</keyword>
<keyword evidence="6" id="KW-0482">Metalloprotease</keyword>
<keyword evidence="8" id="KW-0472">Membrane</keyword>
<dbReference type="AlphaFoldDB" id="A0A9P3G716"/>
<evidence type="ECO:0000256" key="4">
    <source>
        <dbReference type="ARBA" id="ARBA00022801"/>
    </source>
</evidence>
<protein>
    <submittedName>
        <fullName evidence="10">Peptidase family M48-domain-containing protein</fullName>
    </submittedName>
</protein>
<dbReference type="GO" id="GO:0005743">
    <property type="term" value="C:mitochondrial inner membrane"/>
    <property type="evidence" value="ECO:0007669"/>
    <property type="project" value="TreeGrafter"/>
</dbReference>
<evidence type="ECO:0000256" key="6">
    <source>
        <dbReference type="ARBA" id="ARBA00023049"/>
    </source>
</evidence>
<keyword evidence="11" id="KW-1185">Reference proteome</keyword>
<dbReference type="InterPro" id="IPR051156">
    <property type="entry name" value="Mito/Outer_Membr_Metalloprot"/>
</dbReference>
<evidence type="ECO:0000256" key="1">
    <source>
        <dbReference type="ARBA" id="ARBA00001947"/>
    </source>
</evidence>
<dbReference type="OrthoDB" id="7464992at2759"/>
<dbReference type="GO" id="GO:0006515">
    <property type="term" value="P:protein quality control for misfolded or incompletely synthesized proteins"/>
    <property type="evidence" value="ECO:0007669"/>
    <property type="project" value="TreeGrafter"/>
</dbReference>
<keyword evidence="2" id="KW-0645">Protease</keyword>
<dbReference type="Pfam" id="PF01435">
    <property type="entry name" value="Peptidase_M48"/>
    <property type="match status" value="1"/>
</dbReference>
<dbReference type="Proteomes" id="UP000703269">
    <property type="component" value="Unassembled WGS sequence"/>
</dbReference>
<sequence>MLRSALRTSLPRPALNRLPTRSLQRAPLLTRPLSTSRSTYPGCGSPLCPLAQLGKTYIEYRAAEVKHPRFPAAICITTSRYSARYFHHTPPVQALPMLPLIGLLKTSTALELVRTAARIALTFLPIMWFKNMRVNKMLKKAEASGDKEMVEKIKAKMAVKRFKEKTIFFNVLLFIPVIIFWLTILASMERTPLTGRWRLILLSPEEEEEISSQLAGAGWYKAVADILSQEEGTTPALLPPNDWRMNWVRDTLRQLESVIPLLQREHELEAKWLECEPEDVPLPPPADFPLRPRPRASEMVRNFAELSCGRRAPPSPHGIPGPPYSLVVVDKPGSSNAFSYGFGPDGGGGIVVFSGFIDDVLRKHPFPEPPAVERSWWSSLLGLPGSSTPRQPPTPTREQTEELAILLAHELSHLILSHHLETLSSGSIIWPGVISIMTDVVRAVMFPVTMLFGPFVNDALAGVGKLGSGQLTELTQYCTSQKQEVEADVVSARLLAHAGFDPRAAVRFWEDRQETERTAECSPKRAQDVVARAEWERTSLPMRWVGNTHPMHVVRVERLKAELHQWEIQREAARLRLRQQSERLAAQRDG</sequence>
<keyword evidence="3" id="KW-0479">Metal-binding</keyword>
<comment type="cofactor">
    <cofactor evidence="1">
        <name>Zn(2+)</name>
        <dbReference type="ChEBI" id="CHEBI:29105"/>
    </cofactor>
</comment>
<dbReference type="EMBL" id="BPQB01000010">
    <property type="protein sequence ID" value="GJE88639.1"/>
    <property type="molecule type" value="Genomic_DNA"/>
</dbReference>
<keyword evidence="5" id="KW-0862">Zinc</keyword>
<organism evidence="10 11">
    <name type="scientific">Phanerochaete sordida</name>
    <dbReference type="NCBI Taxonomy" id="48140"/>
    <lineage>
        <taxon>Eukaryota</taxon>
        <taxon>Fungi</taxon>
        <taxon>Dikarya</taxon>
        <taxon>Basidiomycota</taxon>
        <taxon>Agaricomycotina</taxon>
        <taxon>Agaricomycetes</taxon>
        <taxon>Polyporales</taxon>
        <taxon>Phanerochaetaceae</taxon>
        <taxon>Phanerochaete</taxon>
    </lineage>
</organism>
<feature type="coiled-coil region" evidence="7">
    <location>
        <begin position="556"/>
        <end position="583"/>
    </location>
</feature>
<evidence type="ECO:0000259" key="9">
    <source>
        <dbReference type="Pfam" id="PF01435"/>
    </source>
</evidence>
<evidence type="ECO:0000256" key="3">
    <source>
        <dbReference type="ARBA" id="ARBA00022723"/>
    </source>
</evidence>
<dbReference type="GO" id="GO:0034982">
    <property type="term" value="P:mitochondrial protein processing"/>
    <property type="evidence" value="ECO:0007669"/>
    <property type="project" value="TreeGrafter"/>
</dbReference>
<keyword evidence="8" id="KW-0812">Transmembrane</keyword>
<evidence type="ECO:0000256" key="7">
    <source>
        <dbReference type="SAM" id="Coils"/>
    </source>
</evidence>
<evidence type="ECO:0000313" key="11">
    <source>
        <dbReference type="Proteomes" id="UP000703269"/>
    </source>
</evidence>
<proteinExistence type="predicted"/>
<dbReference type="PANTHER" id="PTHR22726:SF18">
    <property type="entry name" value="PEPTIDASE M48 DOMAIN-CONTAINING PROTEIN"/>
    <property type="match status" value="1"/>
</dbReference>
<evidence type="ECO:0000256" key="8">
    <source>
        <dbReference type="SAM" id="Phobius"/>
    </source>
</evidence>
<evidence type="ECO:0000256" key="2">
    <source>
        <dbReference type="ARBA" id="ARBA00022670"/>
    </source>
</evidence>
<comment type="caution">
    <text evidence="10">The sequence shown here is derived from an EMBL/GenBank/DDBJ whole genome shotgun (WGS) entry which is preliminary data.</text>
</comment>
<keyword evidence="4" id="KW-0378">Hydrolase</keyword>
<dbReference type="PANTHER" id="PTHR22726">
    <property type="entry name" value="METALLOENDOPEPTIDASE OMA1"/>
    <property type="match status" value="1"/>
</dbReference>
<evidence type="ECO:0000313" key="10">
    <source>
        <dbReference type="EMBL" id="GJE88639.1"/>
    </source>
</evidence>
<feature type="transmembrane region" description="Helical" evidence="8">
    <location>
        <begin position="167"/>
        <end position="188"/>
    </location>
</feature>
<dbReference type="InterPro" id="IPR001915">
    <property type="entry name" value="Peptidase_M48"/>
</dbReference>